<evidence type="ECO:0000313" key="9">
    <source>
        <dbReference type="Proteomes" id="UP000249467"/>
    </source>
</evidence>
<dbReference type="Pfam" id="PF08281">
    <property type="entry name" value="Sigma70_r4_2"/>
    <property type="match status" value="1"/>
</dbReference>
<feature type="domain" description="RNA polymerase sigma factor 70 region 4 type 2" evidence="6">
    <location>
        <begin position="130"/>
        <end position="182"/>
    </location>
</feature>
<dbReference type="Gene3D" id="1.10.10.10">
    <property type="entry name" value="Winged helix-like DNA-binding domain superfamily/Winged helix DNA-binding domain"/>
    <property type="match status" value="1"/>
</dbReference>
<dbReference type="PANTHER" id="PTHR43133">
    <property type="entry name" value="RNA POLYMERASE ECF-TYPE SIGMA FACTO"/>
    <property type="match status" value="1"/>
</dbReference>
<dbReference type="InterPro" id="IPR007627">
    <property type="entry name" value="RNA_pol_sigma70_r2"/>
</dbReference>
<comment type="similarity">
    <text evidence="1">Belongs to the sigma-70 factor family. ECF subfamily.</text>
</comment>
<dbReference type="PANTHER" id="PTHR43133:SF62">
    <property type="entry name" value="RNA POLYMERASE SIGMA FACTOR SIGZ"/>
    <property type="match status" value="1"/>
</dbReference>
<evidence type="ECO:0000313" key="7">
    <source>
        <dbReference type="EMBL" id="PZO39393.1"/>
    </source>
</evidence>
<evidence type="ECO:0000256" key="3">
    <source>
        <dbReference type="ARBA" id="ARBA00023082"/>
    </source>
</evidence>
<gene>
    <name evidence="7" type="ORF">DCF19_14105</name>
    <name evidence="8" type="ORF">DCF19_14225</name>
</gene>
<evidence type="ECO:0000259" key="5">
    <source>
        <dbReference type="Pfam" id="PF04542"/>
    </source>
</evidence>
<organism evidence="8 9">
    <name type="scientific">Pseudanabaena frigida</name>
    <dbReference type="NCBI Taxonomy" id="945775"/>
    <lineage>
        <taxon>Bacteria</taxon>
        <taxon>Bacillati</taxon>
        <taxon>Cyanobacteriota</taxon>
        <taxon>Cyanophyceae</taxon>
        <taxon>Pseudanabaenales</taxon>
        <taxon>Pseudanabaenaceae</taxon>
        <taxon>Pseudanabaena</taxon>
    </lineage>
</organism>
<evidence type="ECO:0000256" key="2">
    <source>
        <dbReference type="ARBA" id="ARBA00023015"/>
    </source>
</evidence>
<dbReference type="InterPro" id="IPR013325">
    <property type="entry name" value="RNA_pol_sigma_r2"/>
</dbReference>
<dbReference type="EMBL" id="QBML01000018">
    <property type="protein sequence ID" value="PZO39393.1"/>
    <property type="molecule type" value="Genomic_DNA"/>
</dbReference>
<reference evidence="8 9" key="1">
    <citation type="submission" date="2018-04" db="EMBL/GenBank/DDBJ databases">
        <authorList>
            <person name="Go L.Y."/>
            <person name="Mitchell J.A."/>
        </authorList>
    </citation>
    <scope>NUCLEOTIDE SEQUENCE [LARGE SCALE GENOMIC DNA]</scope>
    <source>
        <strain evidence="8">ULC066bin1</strain>
    </source>
</reference>
<reference evidence="8 9" key="2">
    <citation type="submission" date="2018-06" db="EMBL/GenBank/DDBJ databases">
        <title>Metagenomic assembly of (sub)arctic Cyanobacteria and their associated microbiome from non-axenic cultures.</title>
        <authorList>
            <person name="Baurain D."/>
        </authorList>
    </citation>
    <scope>NUCLEOTIDE SEQUENCE [LARGE SCALE GENOMIC DNA]</scope>
    <source>
        <strain evidence="8">ULC066bin1</strain>
    </source>
</reference>
<dbReference type="InterPro" id="IPR013249">
    <property type="entry name" value="RNA_pol_sigma70_r4_t2"/>
</dbReference>
<dbReference type="Pfam" id="PF04542">
    <property type="entry name" value="Sigma70_r2"/>
    <property type="match status" value="1"/>
</dbReference>
<comment type="caution">
    <text evidence="8">The sequence shown here is derived from an EMBL/GenBank/DDBJ whole genome shotgun (WGS) entry which is preliminary data.</text>
</comment>
<dbReference type="NCBIfam" id="NF009172">
    <property type="entry name" value="PRK12519.1"/>
    <property type="match status" value="1"/>
</dbReference>
<evidence type="ECO:0000256" key="4">
    <source>
        <dbReference type="ARBA" id="ARBA00023163"/>
    </source>
</evidence>
<dbReference type="Proteomes" id="UP000249467">
    <property type="component" value="Unassembled WGS sequence"/>
</dbReference>
<dbReference type="SUPFAM" id="SSF88946">
    <property type="entry name" value="Sigma2 domain of RNA polymerase sigma factors"/>
    <property type="match status" value="1"/>
</dbReference>
<protein>
    <submittedName>
        <fullName evidence="8">RNA polymerase subunit sigma</fullName>
    </submittedName>
</protein>
<evidence type="ECO:0000259" key="6">
    <source>
        <dbReference type="Pfam" id="PF08281"/>
    </source>
</evidence>
<accession>A0A2W4W2W7</accession>
<name>A0A2W4W2W7_9CYAN</name>
<dbReference type="InterPro" id="IPR014284">
    <property type="entry name" value="RNA_pol_sigma-70_dom"/>
</dbReference>
<dbReference type="NCBIfam" id="TIGR02937">
    <property type="entry name" value="sigma70-ECF"/>
    <property type="match status" value="1"/>
</dbReference>
<keyword evidence="2" id="KW-0805">Transcription regulation</keyword>
<dbReference type="EMBL" id="QBML01000018">
    <property type="protein sequence ID" value="PZO39413.1"/>
    <property type="molecule type" value="Genomic_DNA"/>
</dbReference>
<dbReference type="AlphaFoldDB" id="A0A2W4W2W7"/>
<dbReference type="InterPro" id="IPR039425">
    <property type="entry name" value="RNA_pol_sigma-70-like"/>
</dbReference>
<keyword evidence="4" id="KW-0804">Transcription</keyword>
<evidence type="ECO:0000256" key="1">
    <source>
        <dbReference type="ARBA" id="ARBA00010641"/>
    </source>
</evidence>
<dbReference type="SUPFAM" id="SSF88659">
    <property type="entry name" value="Sigma3 and sigma4 domains of RNA polymerase sigma factors"/>
    <property type="match status" value="1"/>
</dbReference>
<sequence length="191" mass="21684">MKIADQADRTDAEILQAWRSGSSQAFGIFYDRYGELVYRVSLRILGSSQEAEDLTQEIFILLSRSANYDSKRGSIATFLSVLTRSRAIDRIRKTRSQQQHLQKWEQSISSEHDTRNSSLMENASLAERSEKVKAALANLPIKQRQVLEMAYFDGLSQTEIAKALDTPLGTVKSWARNGLIRLRESLKDSLE</sequence>
<proteinExistence type="inferred from homology"/>
<dbReference type="InterPro" id="IPR036388">
    <property type="entry name" value="WH-like_DNA-bd_sf"/>
</dbReference>
<evidence type="ECO:0000313" key="8">
    <source>
        <dbReference type="EMBL" id="PZO39413.1"/>
    </source>
</evidence>
<dbReference type="Gene3D" id="1.10.1740.10">
    <property type="match status" value="1"/>
</dbReference>
<dbReference type="GO" id="GO:0016987">
    <property type="term" value="F:sigma factor activity"/>
    <property type="evidence" value="ECO:0007669"/>
    <property type="project" value="UniProtKB-KW"/>
</dbReference>
<keyword evidence="3" id="KW-0731">Sigma factor</keyword>
<dbReference type="InterPro" id="IPR013324">
    <property type="entry name" value="RNA_pol_sigma_r3/r4-like"/>
</dbReference>
<dbReference type="GO" id="GO:0006352">
    <property type="term" value="P:DNA-templated transcription initiation"/>
    <property type="evidence" value="ECO:0007669"/>
    <property type="project" value="InterPro"/>
</dbReference>
<feature type="domain" description="RNA polymerase sigma-70 region 2" evidence="5">
    <location>
        <begin position="29"/>
        <end position="95"/>
    </location>
</feature>
<dbReference type="CDD" id="cd06171">
    <property type="entry name" value="Sigma70_r4"/>
    <property type="match status" value="1"/>
</dbReference>
<dbReference type="GO" id="GO:0003677">
    <property type="term" value="F:DNA binding"/>
    <property type="evidence" value="ECO:0007669"/>
    <property type="project" value="InterPro"/>
</dbReference>